<evidence type="ECO:0000259" key="1">
    <source>
        <dbReference type="PROSITE" id="PS51186"/>
    </source>
</evidence>
<dbReference type="EMBL" id="AYSO01000019">
    <property type="protein sequence ID" value="KIE45592.1"/>
    <property type="molecule type" value="Genomic_DNA"/>
</dbReference>
<proteinExistence type="predicted"/>
<keyword evidence="2" id="KW-0808">Transferase</keyword>
<dbReference type="STRING" id="29341.RSJ17_20725"/>
<dbReference type="InterPro" id="IPR016181">
    <property type="entry name" value="Acyl_CoA_acyltransferase"/>
</dbReference>
<evidence type="ECO:0000313" key="2">
    <source>
        <dbReference type="EMBL" id="KIE45592.1"/>
    </source>
</evidence>
<sequence>MIYYKDDEIKIRDICDEDINSLFSWRIDKEINKHDPRPIPQNTKELIKECMECCRRFENEIINEDISRRKYKYFMITNHEDLPIGFVNFFSIDRVRSEGEMGIEIGDKRYWSKGIAYKAVKVATEYIFNNMDIKRIYIETSENNIAALKLFKKLNFTECDEYVEYEGFKFVVMDKRV</sequence>
<reference evidence="2 3" key="1">
    <citation type="journal article" date="2015" name="Infect. Genet. Evol.">
        <title>Genomic sequences of six botulinum neurotoxin-producing strains representing three clostridial species illustrate the mobility and diversity of botulinum neurotoxin genes.</title>
        <authorList>
            <person name="Smith T.J."/>
            <person name="Hill K.K."/>
            <person name="Xie G."/>
            <person name="Foley B.T."/>
            <person name="Williamson C.H."/>
            <person name="Foster J.T."/>
            <person name="Johnson S.L."/>
            <person name="Chertkov O."/>
            <person name="Teshima H."/>
            <person name="Gibbons H.S."/>
            <person name="Johnsky L.A."/>
            <person name="Karavis M.A."/>
            <person name="Smith L.A."/>
        </authorList>
    </citation>
    <scope>NUCLEOTIDE SEQUENCE [LARGE SCALE GENOMIC DNA]</scope>
    <source>
        <strain evidence="2 3">CDC 2741</strain>
    </source>
</reference>
<dbReference type="Proteomes" id="UP000031366">
    <property type="component" value="Unassembled WGS sequence"/>
</dbReference>
<evidence type="ECO:0000313" key="3">
    <source>
        <dbReference type="Proteomes" id="UP000031366"/>
    </source>
</evidence>
<dbReference type="PANTHER" id="PTHR43415:SF3">
    <property type="entry name" value="GNAT-FAMILY ACETYLTRANSFERASE"/>
    <property type="match status" value="1"/>
</dbReference>
<dbReference type="Pfam" id="PF13302">
    <property type="entry name" value="Acetyltransf_3"/>
    <property type="match status" value="1"/>
</dbReference>
<protein>
    <submittedName>
        <fullName evidence="2">Acetyltransferase family protein</fullName>
    </submittedName>
</protein>
<dbReference type="SUPFAM" id="SSF55729">
    <property type="entry name" value="Acyl-CoA N-acyltransferases (Nat)"/>
    <property type="match status" value="1"/>
</dbReference>
<dbReference type="RefSeq" id="WP_039635311.1">
    <property type="nucleotide sequence ID" value="NZ_AYSO01000019.1"/>
</dbReference>
<comment type="caution">
    <text evidence="2">The sequence shown here is derived from an EMBL/GenBank/DDBJ whole genome shotgun (WGS) entry which is preliminary data.</text>
</comment>
<dbReference type="PANTHER" id="PTHR43415">
    <property type="entry name" value="SPERMIDINE N(1)-ACETYLTRANSFERASE"/>
    <property type="match status" value="1"/>
</dbReference>
<name>A0A0C1QX61_9CLOT</name>
<organism evidence="2 3">
    <name type="scientific">Clostridium argentinense CDC 2741</name>
    <dbReference type="NCBI Taxonomy" id="1418104"/>
    <lineage>
        <taxon>Bacteria</taxon>
        <taxon>Bacillati</taxon>
        <taxon>Bacillota</taxon>
        <taxon>Clostridia</taxon>
        <taxon>Eubacteriales</taxon>
        <taxon>Clostridiaceae</taxon>
        <taxon>Clostridium</taxon>
    </lineage>
</organism>
<dbReference type="Gene3D" id="3.40.630.30">
    <property type="match status" value="1"/>
</dbReference>
<dbReference type="OrthoDB" id="9795206at2"/>
<dbReference type="PROSITE" id="PS51186">
    <property type="entry name" value="GNAT"/>
    <property type="match status" value="1"/>
</dbReference>
<keyword evidence="3" id="KW-1185">Reference proteome</keyword>
<accession>A0A0C1QX61</accession>
<dbReference type="InterPro" id="IPR000182">
    <property type="entry name" value="GNAT_dom"/>
</dbReference>
<gene>
    <name evidence="2" type="ORF">U732_2705</name>
</gene>
<dbReference type="GO" id="GO:0016747">
    <property type="term" value="F:acyltransferase activity, transferring groups other than amino-acyl groups"/>
    <property type="evidence" value="ECO:0007669"/>
    <property type="project" value="InterPro"/>
</dbReference>
<feature type="domain" description="N-acetyltransferase" evidence="1">
    <location>
        <begin position="9"/>
        <end position="177"/>
    </location>
</feature>
<dbReference type="AlphaFoldDB" id="A0A0C1QX61"/>